<evidence type="ECO:0000313" key="2">
    <source>
        <dbReference type="EMBL" id="KPQ41176.1"/>
    </source>
</evidence>
<comment type="caution">
    <text evidence="2">The sequence shown here is derived from an EMBL/GenBank/DDBJ whole genome shotgun (WGS) entry which is preliminary data.</text>
</comment>
<reference evidence="2 3" key="1">
    <citation type="submission" date="2015-09" db="EMBL/GenBank/DDBJ databases">
        <title>A metagenomics-based metabolic model of nitrate-dependent anaerobic oxidation of methane by Methanoperedens-like archaea.</title>
        <authorList>
            <person name="Arshad A."/>
            <person name="Speth D.R."/>
            <person name="De Graaf R.M."/>
            <person name="Op Den Camp H.J."/>
            <person name="Jetten M.S."/>
            <person name="Welte C.U."/>
        </authorList>
    </citation>
    <scope>NUCLEOTIDE SEQUENCE [LARGE SCALE GENOMIC DNA]</scope>
</reference>
<evidence type="ECO:0000313" key="3">
    <source>
        <dbReference type="Proteomes" id="UP000050360"/>
    </source>
</evidence>
<name>A0A0P7ZCJ0_9EURY</name>
<accession>A0A0P7ZCJ0</accession>
<evidence type="ECO:0008006" key="4">
    <source>
        <dbReference type="Google" id="ProtNLM"/>
    </source>
</evidence>
<keyword evidence="1" id="KW-0812">Transmembrane</keyword>
<organism evidence="2 3">
    <name type="scientific">Candidatus Methanoperedens nitratireducens</name>
    <dbReference type="NCBI Taxonomy" id="1392998"/>
    <lineage>
        <taxon>Archaea</taxon>
        <taxon>Methanobacteriati</taxon>
        <taxon>Methanobacteriota</taxon>
        <taxon>Stenosarchaea group</taxon>
        <taxon>Methanomicrobia</taxon>
        <taxon>Methanosarcinales</taxon>
        <taxon>ANME-2 cluster</taxon>
        <taxon>Candidatus Methanoperedentaceae</taxon>
        <taxon>Candidatus Methanoperedens</taxon>
    </lineage>
</organism>
<proteinExistence type="predicted"/>
<dbReference type="Gene3D" id="2.60.40.10">
    <property type="entry name" value="Immunoglobulins"/>
    <property type="match status" value="1"/>
</dbReference>
<gene>
    <name evidence="2" type="ORF">MPEBLZ_04268</name>
</gene>
<keyword evidence="1" id="KW-1133">Transmembrane helix</keyword>
<feature type="transmembrane region" description="Helical" evidence="1">
    <location>
        <begin position="392"/>
        <end position="412"/>
    </location>
</feature>
<dbReference type="InterPro" id="IPR013783">
    <property type="entry name" value="Ig-like_fold"/>
</dbReference>
<protein>
    <recommendedName>
        <fullName evidence="4">CARDB domain-containing protein</fullName>
    </recommendedName>
</protein>
<dbReference type="EMBL" id="LKCM01000416">
    <property type="protein sequence ID" value="KPQ41176.1"/>
    <property type="molecule type" value="Genomic_DNA"/>
</dbReference>
<sequence length="417" mass="47307">MVFIILTVPSMAVDNGYARIVYNVRGLQDYDLHWNDRFPPGSILKIYAEANGVNHQREVAVDYIFIIKDPNNNVVDTSLYSNRYEDYRENDFMTYSKNVPQGWVDGVYTADVHIFDLLNESLMDTYYSELINSYLNESDRPDLPVMNRSNASALPEQHLVITKTFFVDRYANKYPVDRFRIEKIMLDRTSVAPDMPVTVSVNVSNTFYDKGSTSLDLLLDNKVINKTTLEIESYSSSQTNFTVSSGIIGDHTVEIIPTGMNTIGLNMSVVFTVSAENKIETPTEFVYQDIQIDKLSVEPNQTVTIAVTVKNTGKEGTQPVELFINDVLEEGKQVNLNFSEIKDVYFNVTKGDVGAYRVTVDKSNLSKIFFVESSTPVPAATVEPKIEKKPQLRVVIGLSVIVILIYLLRLYLKNRWK</sequence>
<keyword evidence="1" id="KW-0472">Membrane</keyword>
<dbReference type="Proteomes" id="UP000050360">
    <property type="component" value="Unassembled WGS sequence"/>
</dbReference>
<evidence type="ECO:0000256" key="1">
    <source>
        <dbReference type="SAM" id="Phobius"/>
    </source>
</evidence>
<dbReference type="AlphaFoldDB" id="A0A0P7ZCJ0"/>